<dbReference type="SUPFAM" id="SSF111384">
    <property type="entry name" value="OmpH-like"/>
    <property type="match status" value="1"/>
</dbReference>
<proteinExistence type="inferred from homology"/>
<comment type="caution">
    <text evidence="5">The sequence shown here is derived from an EMBL/GenBank/DDBJ whole genome shotgun (WGS) entry which is preliminary data.</text>
</comment>
<sequence length="178" mass="20207">MNNRSSYVKALMKTTVAAAVLATSMFANAAEAQQKVGFVDMQTVLQQLPQVQELSNRLQEEFSGRISELEKMRSDMQALSEKAERDAQIMSPSERRDLQREMEMLETQYQMKARAFQEDNERRGNEERNKLMREVFQIAQQVAQAEGFDLVLNSQSVLYAGESLNLTDEVVAKMTGGN</sequence>
<evidence type="ECO:0000256" key="2">
    <source>
        <dbReference type="PIRNR" id="PIRNR002094"/>
    </source>
</evidence>
<dbReference type="PANTHER" id="PTHR35089">
    <property type="entry name" value="CHAPERONE PROTEIN SKP"/>
    <property type="match status" value="1"/>
</dbReference>
<feature type="chain" id="PRO_5019139801" evidence="4">
    <location>
        <begin position="30"/>
        <end position="178"/>
    </location>
</feature>
<dbReference type="PIRSF" id="PIRSF002094">
    <property type="entry name" value="OMP26_Skp"/>
    <property type="match status" value="1"/>
</dbReference>
<dbReference type="SMART" id="SM00935">
    <property type="entry name" value="OmpH"/>
    <property type="match status" value="1"/>
</dbReference>
<dbReference type="EMBL" id="PIPT01000001">
    <property type="protein sequence ID" value="RUO50959.1"/>
    <property type="molecule type" value="Genomic_DNA"/>
</dbReference>
<dbReference type="AlphaFoldDB" id="A0A432XQF0"/>
<dbReference type="Proteomes" id="UP000286678">
    <property type="component" value="Unassembled WGS sequence"/>
</dbReference>
<accession>A0A432XQF0</accession>
<dbReference type="InterPro" id="IPR024930">
    <property type="entry name" value="Skp_dom_sf"/>
</dbReference>
<evidence type="ECO:0000256" key="3">
    <source>
        <dbReference type="SAM" id="Coils"/>
    </source>
</evidence>
<keyword evidence="3" id="KW-0175">Coiled coil</keyword>
<comment type="similarity">
    <text evidence="2">Belongs to the skp family.</text>
</comment>
<gene>
    <name evidence="5" type="ORF">CWE21_02370</name>
</gene>
<dbReference type="PANTHER" id="PTHR35089:SF1">
    <property type="entry name" value="CHAPERONE PROTEIN SKP"/>
    <property type="match status" value="1"/>
</dbReference>
<evidence type="ECO:0000313" key="6">
    <source>
        <dbReference type="Proteomes" id="UP000286678"/>
    </source>
</evidence>
<dbReference type="GO" id="GO:0051082">
    <property type="term" value="F:unfolded protein binding"/>
    <property type="evidence" value="ECO:0007669"/>
    <property type="project" value="InterPro"/>
</dbReference>
<reference evidence="6" key="1">
    <citation type="journal article" date="2018" name="Front. Microbiol.">
        <title>Genome-Based Analysis Reveals the Taxonomy and Diversity of the Family Idiomarinaceae.</title>
        <authorList>
            <person name="Liu Y."/>
            <person name="Lai Q."/>
            <person name="Shao Z."/>
        </authorList>
    </citation>
    <scope>NUCLEOTIDE SEQUENCE [LARGE SCALE GENOMIC DNA]</scope>
    <source>
        <strain evidence="6">SW15</strain>
    </source>
</reference>
<evidence type="ECO:0000256" key="4">
    <source>
        <dbReference type="SAM" id="SignalP"/>
    </source>
</evidence>
<dbReference type="InterPro" id="IPR005632">
    <property type="entry name" value="Chaperone_Skp"/>
</dbReference>
<keyword evidence="6" id="KW-1185">Reference proteome</keyword>
<dbReference type="Gene3D" id="3.30.910.20">
    <property type="entry name" value="Skp domain"/>
    <property type="match status" value="1"/>
</dbReference>
<feature type="coiled-coil region" evidence="3">
    <location>
        <begin position="66"/>
        <end position="115"/>
    </location>
</feature>
<dbReference type="Pfam" id="PF03938">
    <property type="entry name" value="OmpH"/>
    <property type="match status" value="1"/>
</dbReference>
<name>A0A432XQF0_9GAMM</name>
<feature type="signal peptide" evidence="4">
    <location>
        <begin position="1"/>
        <end position="29"/>
    </location>
</feature>
<dbReference type="GO" id="GO:0005829">
    <property type="term" value="C:cytosol"/>
    <property type="evidence" value="ECO:0007669"/>
    <property type="project" value="TreeGrafter"/>
</dbReference>
<organism evidence="5 6">
    <name type="scientific">Pseudidiomarina aquimaris</name>
    <dbReference type="NCBI Taxonomy" id="641841"/>
    <lineage>
        <taxon>Bacteria</taxon>
        <taxon>Pseudomonadati</taxon>
        <taxon>Pseudomonadota</taxon>
        <taxon>Gammaproteobacteria</taxon>
        <taxon>Alteromonadales</taxon>
        <taxon>Idiomarinaceae</taxon>
        <taxon>Pseudidiomarina</taxon>
    </lineage>
</organism>
<keyword evidence="1 4" id="KW-0732">Signal</keyword>
<evidence type="ECO:0000313" key="5">
    <source>
        <dbReference type="EMBL" id="RUO50959.1"/>
    </source>
</evidence>
<protein>
    <submittedName>
        <fullName evidence="5">Molecular chaperone</fullName>
    </submittedName>
</protein>
<evidence type="ECO:0000256" key="1">
    <source>
        <dbReference type="ARBA" id="ARBA00022729"/>
    </source>
</evidence>
<dbReference type="GO" id="GO:0050821">
    <property type="term" value="P:protein stabilization"/>
    <property type="evidence" value="ECO:0007669"/>
    <property type="project" value="TreeGrafter"/>
</dbReference>